<accession>A0AAD5JBX6</accession>
<feature type="compositionally biased region" description="Polar residues" evidence="1">
    <location>
        <begin position="165"/>
        <end position="174"/>
    </location>
</feature>
<sequence length="550" mass="62516">MFEESVSIWASMNSWFTPTVLFVFLNLMIGTIFFTSRLTNPKPSHEPQQDPYRQLVRSPSVLQRLKSINFYTHRSQEPTSLFAQNPSLDTLFTSHYTHQHEHEQQQPQPQPQPPQLTRSPSMLQRLKSINFYNYLSQESTTTAAMITIHKTQEEEEEEVGEDTHYSPQQELNEQPTHEEEVVKEEEDEHIQDQDQTLDEIYGLLKNSHQVGRTKSDTKPASGEMPKKLPKKMKKSASSKSAFSHFEERDIVEARRPATVRESNKARVTEMDDDEVDAKADDFINKFKQQLKLQRIDSILSFAQAAAYVIQIFVGRLKDWTRNHSGDPEIEAALKRGEDPGLALKRDRDICTSAISLISLHHISKSPFACREDRCYHREGSSTSKSNTQPRQPPHRLNLVNFLTVSISPRASIDIADMILYTIMDSICIDLLMELPNKPKKPARSYFIFSKEALLEERPDTNNFTIVALMSVKWKLNASSRFEEASSSSADLEESNISVHPEVNKHEEDGDGNVHCASENAPPVPAPEQPDVVETGANAGEPERSDSNDSL</sequence>
<dbReference type="PANTHER" id="PTHR33098">
    <property type="entry name" value="COTTON FIBER (DUF761)"/>
    <property type="match status" value="1"/>
</dbReference>
<gene>
    <name evidence="4" type="ORF">LWI28_025067</name>
</gene>
<feature type="region of interest" description="Disordered" evidence="1">
    <location>
        <begin position="152"/>
        <end position="190"/>
    </location>
</feature>
<feature type="region of interest" description="Disordered" evidence="1">
    <location>
        <begin position="484"/>
        <end position="550"/>
    </location>
</feature>
<dbReference type="EMBL" id="JAJSOW010000004">
    <property type="protein sequence ID" value="KAI9192582.1"/>
    <property type="molecule type" value="Genomic_DNA"/>
</dbReference>
<dbReference type="InterPro" id="IPR036910">
    <property type="entry name" value="HMG_box_dom_sf"/>
</dbReference>
<evidence type="ECO:0000256" key="1">
    <source>
        <dbReference type="SAM" id="MobiDB-lite"/>
    </source>
</evidence>
<reference evidence="4" key="1">
    <citation type="journal article" date="2022" name="Plant J.">
        <title>Strategies of tolerance reflected in two North American maple genomes.</title>
        <authorList>
            <person name="McEvoy S.L."/>
            <person name="Sezen U.U."/>
            <person name="Trouern-Trend A."/>
            <person name="McMahon S.M."/>
            <person name="Schaberg P.G."/>
            <person name="Yang J."/>
            <person name="Wegrzyn J.L."/>
            <person name="Swenson N.G."/>
        </authorList>
    </citation>
    <scope>NUCLEOTIDE SEQUENCE</scope>
    <source>
        <strain evidence="4">91603</strain>
    </source>
</reference>
<keyword evidence="2" id="KW-1133">Transmembrane helix</keyword>
<evidence type="ECO:0000259" key="3">
    <source>
        <dbReference type="Pfam" id="PF14364"/>
    </source>
</evidence>
<dbReference type="Pfam" id="PF05553">
    <property type="entry name" value="DUF761"/>
    <property type="match status" value="1"/>
</dbReference>
<organism evidence="4 5">
    <name type="scientific">Acer negundo</name>
    <name type="common">Box elder</name>
    <dbReference type="NCBI Taxonomy" id="4023"/>
    <lineage>
        <taxon>Eukaryota</taxon>
        <taxon>Viridiplantae</taxon>
        <taxon>Streptophyta</taxon>
        <taxon>Embryophyta</taxon>
        <taxon>Tracheophyta</taxon>
        <taxon>Spermatophyta</taxon>
        <taxon>Magnoliopsida</taxon>
        <taxon>eudicotyledons</taxon>
        <taxon>Gunneridae</taxon>
        <taxon>Pentapetalae</taxon>
        <taxon>rosids</taxon>
        <taxon>malvids</taxon>
        <taxon>Sapindales</taxon>
        <taxon>Sapindaceae</taxon>
        <taxon>Hippocastanoideae</taxon>
        <taxon>Acereae</taxon>
        <taxon>Acer</taxon>
    </lineage>
</organism>
<evidence type="ECO:0000313" key="4">
    <source>
        <dbReference type="EMBL" id="KAI9192582.1"/>
    </source>
</evidence>
<dbReference type="InterPro" id="IPR008480">
    <property type="entry name" value="DUF761_pln"/>
</dbReference>
<feature type="region of interest" description="Disordered" evidence="1">
    <location>
        <begin position="97"/>
        <end position="118"/>
    </location>
</feature>
<name>A0AAD5JBX6_ACENE</name>
<feature type="compositionally biased region" description="Basic residues" evidence="1">
    <location>
        <begin position="227"/>
        <end position="236"/>
    </location>
</feature>
<comment type="caution">
    <text evidence="4">The sequence shown here is derived from an EMBL/GenBank/DDBJ whole genome shotgun (WGS) entry which is preliminary data.</text>
</comment>
<evidence type="ECO:0000313" key="5">
    <source>
        <dbReference type="Proteomes" id="UP001064489"/>
    </source>
</evidence>
<dbReference type="InterPro" id="IPR025520">
    <property type="entry name" value="DUF4408"/>
</dbReference>
<keyword evidence="5" id="KW-1185">Reference proteome</keyword>
<feature type="region of interest" description="Disordered" evidence="1">
    <location>
        <begin position="209"/>
        <end position="243"/>
    </location>
</feature>
<keyword evidence="2" id="KW-0472">Membrane</keyword>
<dbReference type="Proteomes" id="UP001064489">
    <property type="component" value="Chromosome 6"/>
</dbReference>
<evidence type="ECO:0000256" key="2">
    <source>
        <dbReference type="SAM" id="Phobius"/>
    </source>
</evidence>
<feature type="transmembrane region" description="Helical" evidence="2">
    <location>
        <begin position="15"/>
        <end position="34"/>
    </location>
</feature>
<feature type="compositionally biased region" description="Basic and acidic residues" evidence="1">
    <location>
        <begin position="540"/>
        <end position="550"/>
    </location>
</feature>
<feature type="domain" description="DUF4408" evidence="3">
    <location>
        <begin position="7"/>
        <end position="38"/>
    </location>
</feature>
<keyword evidence="2" id="KW-0812">Transmembrane</keyword>
<dbReference type="Pfam" id="PF14364">
    <property type="entry name" value="DUF4408"/>
    <property type="match status" value="1"/>
</dbReference>
<dbReference type="SUPFAM" id="SSF47095">
    <property type="entry name" value="HMG-box"/>
    <property type="match status" value="1"/>
</dbReference>
<protein>
    <recommendedName>
        <fullName evidence="3">DUF4408 domain-containing protein</fullName>
    </recommendedName>
</protein>
<dbReference type="PANTHER" id="PTHR33098:SF53">
    <property type="entry name" value="OS05G0540900 PROTEIN"/>
    <property type="match status" value="1"/>
</dbReference>
<proteinExistence type="predicted"/>
<dbReference type="AlphaFoldDB" id="A0AAD5JBX6"/>
<reference evidence="4" key="2">
    <citation type="submission" date="2023-02" db="EMBL/GenBank/DDBJ databases">
        <authorList>
            <person name="Swenson N.G."/>
            <person name="Wegrzyn J.L."/>
            <person name="Mcevoy S.L."/>
        </authorList>
    </citation>
    <scope>NUCLEOTIDE SEQUENCE</scope>
    <source>
        <strain evidence="4">91603</strain>
        <tissue evidence="4">Leaf</tissue>
    </source>
</reference>